<keyword evidence="1" id="KW-1133">Transmembrane helix</keyword>
<feature type="transmembrane region" description="Helical" evidence="1">
    <location>
        <begin position="7"/>
        <end position="23"/>
    </location>
</feature>
<feature type="transmembrane region" description="Helical" evidence="1">
    <location>
        <begin position="29"/>
        <end position="46"/>
    </location>
</feature>
<gene>
    <name evidence="2" type="ORF">CAQU_06220</name>
</gene>
<proteinExistence type="predicted"/>
<keyword evidence="1" id="KW-0812">Transmembrane</keyword>
<evidence type="ECO:0000313" key="3">
    <source>
        <dbReference type="Proteomes" id="UP000185478"/>
    </source>
</evidence>
<keyword evidence="1" id="KW-0472">Membrane</keyword>
<keyword evidence="3" id="KW-1185">Reference proteome</keyword>
<accession>A0A1L7CFT2</accession>
<organism evidence="2 3">
    <name type="scientific">Corynebacterium aquilae DSM 44791</name>
    <dbReference type="NCBI Taxonomy" id="1431546"/>
    <lineage>
        <taxon>Bacteria</taxon>
        <taxon>Bacillati</taxon>
        <taxon>Actinomycetota</taxon>
        <taxon>Actinomycetes</taxon>
        <taxon>Mycobacteriales</taxon>
        <taxon>Corynebacteriaceae</taxon>
        <taxon>Corynebacterium</taxon>
    </lineage>
</organism>
<sequence>MNTQIQLGVLAIRLVALGVFIYLLRAEVWAIAIGLVFVVLTLLQMYRAIRHAELMRDSDPVHRRERNT</sequence>
<name>A0A1L7CFT2_9CORY</name>
<reference evidence="2 3" key="1">
    <citation type="submission" date="2014-08" db="EMBL/GenBank/DDBJ databases">
        <title>Complete genome sequence of Corynebacterium aquilae S-613T(T) (=DSM 44791(T)), isolated from the choana of a healthy golden eagle.</title>
        <authorList>
            <person name="Ruckert C."/>
            <person name="Albersmeier A."/>
            <person name="Winkler A."/>
            <person name="Kalinowski J."/>
        </authorList>
    </citation>
    <scope>NUCLEOTIDE SEQUENCE [LARGE SCALE GENOMIC DNA]</scope>
    <source>
        <strain evidence="2 3">S-613</strain>
    </source>
</reference>
<dbReference type="Proteomes" id="UP000185478">
    <property type="component" value="Chromosome"/>
</dbReference>
<protein>
    <submittedName>
        <fullName evidence="2">Uncharacterized protein</fullName>
    </submittedName>
</protein>
<dbReference type="RefSeq" id="WP_075726114.1">
    <property type="nucleotide sequence ID" value="NZ_CP009245.1"/>
</dbReference>
<dbReference type="KEGG" id="caqu:CAQU_06220"/>
<dbReference type="AlphaFoldDB" id="A0A1L7CFT2"/>
<evidence type="ECO:0000256" key="1">
    <source>
        <dbReference type="SAM" id="Phobius"/>
    </source>
</evidence>
<evidence type="ECO:0000313" key="2">
    <source>
        <dbReference type="EMBL" id="APT84730.1"/>
    </source>
</evidence>
<dbReference type="EMBL" id="CP009245">
    <property type="protein sequence ID" value="APT84730.1"/>
    <property type="molecule type" value="Genomic_DNA"/>
</dbReference>